<keyword evidence="2" id="KW-1185">Reference proteome</keyword>
<evidence type="ECO:0000313" key="1">
    <source>
        <dbReference type="EMBL" id="OWQ86262.1"/>
    </source>
</evidence>
<name>A0A246J1B9_9BURK</name>
<evidence type="ECO:0000313" key="2">
    <source>
        <dbReference type="Proteomes" id="UP000197468"/>
    </source>
</evidence>
<proteinExistence type="predicted"/>
<sequence length="155" mass="17689">MADTLKQCYTAPVRDGLRGWGLHLQSIADQWVQRARDNELDRFPAQIRRFEAIWAGNERLLHHVGHKGPEPIASVAQTPFMLAAATFLINRNEFFKRYDRGAYDHVGKMAPTDRAQFNDLMDALEVCDNAAEADQILGRLHTFAQRTSPAPLRRF</sequence>
<dbReference type="Proteomes" id="UP000197468">
    <property type="component" value="Unassembled WGS sequence"/>
</dbReference>
<organism evidence="1 2">
    <name type="scientific">Roseateles aquatilis</name>
    <dbReference type="NCBI Taxonomy" id="431061"/>
    <lineage>
        <taxon>Bacteria</taxon>
        <taxon>Pseudomonadati</taxon>
        <taxon>Pseudomonadota</taxon>
        <taxon>Betaproteobacteria</taxon>
        <taxon>Burkholderiales</taxon>
        <taxon>Sphaerotilaceae</taxon>
        <taxon>Roseateles</taxon>
    </lineage>
</organism>
<reference evidence="1 2" key="1">
    <citation type="journal article" date="2008" name="Int. J. Syst. Evol. Microbiol.">
        <title>Description of Roseateles aquatilis sp. nov. and Roseateles terrae sp. nov., in the class Betaproteobacteria, and emended description of the genus Roseateles.</title>
        <authorList>
            <person name="Gomila M."/>
            <person name="Bowien B."/>
            <person name="Falsen E."/>
            <person name="Moore E.R."/>
            <person name="Lalucat J."/>
        </authorList>
    </citation>
    <scope>NUCLEOTIDE SEQUENCE [LARGE SCALE GENOMIC DNA]</scope>
    <source>
        <strain evidence="1 2">CCUG 48205</strain>
    </source>
</reference>
<accession>A0A246J1B9</accession>
<dbReference type="EMBL" id="NIOF01000011">
    <property type="protein sequence ID" value="OWQ86262.1"/>
    <property type="molecule type" value="Genomic_DNA"/>
</dbReference>
<gene>
    <name evidence="1" type="ORF">CDN99_20730</name>
</gene>
<comment type="caution">
    <text evidence="1">The sequence shown here is derived from an EMBL/GenBank/DDBJ whole genome shotgun (WGS) entry which is preliminary data.</text>
</comment>
<dbReference type="AlphaFoldDB" id="A0A246J1B9"/>
<protein>
    <submittedName>
        <fullName evidence="1">Uncharacterized protein</fullName>
    </submittedName>
</protein>